<name>A0A1J4KNK8_9EUKA</name>
<evidence type="ECO:0000256" key="2">
    <source>
        <dbReference type="ARBA" id="ARBA00023002"/>
    </source>
</evidence>
<organism evidence="4 5">
    <name type="scientific">Tritrichomonas foetus</name>
    <dbReference type="NCBI Taxonomy" id="1144522"/>
    <lineage>
        <taxon>Eukaryota</taxon>
        <taxon>Metamonada</taxon>
        <taxon>Parabasalia</taxon>
        <taxon>Tritrichomonadida</taxon>
        <taxon>Tritrichomonadidae</taxon>
        <taxon>Tritrichomonas</taxon>
    </lineage>
</organism>
<comment type="caution">
    <text evidence="4">The sequence shown here is derived from an EMBL/GenBank/DDBJ whole genome shotgun (WGS) entry which is preliminary data.</text>
</comment>
<dbReference type="GeneID" id="94834421"/>
<dbReference type="InterPro" id="IPR051545">
    <property type="entry name" value="NAD(P)H_dehydrogenase_qn"/>
</dbReference>
<feature type="domain" description="Flavodoxin-like fold" evidence="3">
    <location>
        <begin position="10"/>
        <end position="212"/>
    </location>
</feature>
<evidence type="ECO:0000256" key="1">
    <source>
        <dbReference type="ARBA" id="ARBA00006252"/>
    </source>
</evidence>
<proteinExistence type="inferred from homology"/>
<dbReference type="InterPro" id="IPR029039">
    <property type="entry name" value="Flavoprotein-like_sf"/>
</dbReference>
<dbReference type="GO" id="GO:0005829">
    <property type="term" value="C:cytosol"/>
    <property type="evidence" value="ECO:0007669"/>
    <property type="project" value="TreeGrafter"/>
</dbReference>
<dbReference type="PANTHER" id="PTHR10204:SF34">
    <property type="entry name" value="NAD(P)H DEHYDROGENASE [QUINONE] 1 ISOFORM 1"/>
    <property type="match status" value="1"/>
</dbReference>
<dbReference type="GO" id="GO:0003955">
    <property type="term" value="F:NAD(P)H dehydrogenase (quinone) activity"/>
    <property type="evidence" value="ECO:0007669"/>
    <property type="project" value="TreeGrafter"/>
</dbReference>
<keyword evidence="2" id="KW-0560">Oxidoreductase</keyword>
<dbReference type="RefSeq" id="XP_068365632.1">
    <property type="nucleotide sequence ID" value="XM_068499717.1"/>
</dbReference>
<evidence type="ECO:0000313" key="4">
    <source>
        <dbReference type="EMBL" id="OHT12496.1"/>
    </source>
</evidence>
<gene>
    <name evidence="4" type="ORF">TRFO_17664</name>
</gene>
<dbReference type="Proteomes" id="UP000179807">
    <property type="component" value="Unassembled WGS sequence"/>
</dbReference>
<protein>
    <submittedName>
        <fullName evidence="4">Flavodoxin-like fold family protein</fullName>
    </submittedName>
</protein>
<dbReference type="PANTHER" id="PTHR10204">
    <property type="entry name" value="NAD P H OXIDOREDUCTASE-RELATED"/>
    <property type="match status" value="1"/>
</dbReference>
<dbReference type="OrthoDB" id="26889at2759"/>
<keyword evidence="5" id="KW-1185">Reference proteome</keyword>
<dbReference type="AlphaFoldDB" id="A0A1J4KNK8"/>
<sequence>MSSSARPPTKVFVLNTDPNISDKSLCRRVVNASMEVFNSSNYQVVSTDLAKDGWLDPISAKDFAKVSDPIHINFRTEHLTSPLVKKIQDEQSKLLQSDLFIIYAPLSWFALPSHFFAWWERVVTFGKMFGPGKMYQTGSCARKRAICVIVTDKKQEEFGRDTPNGTIEEMLYPVTHGMLYPLGFKIYRTQAVFLPNPAQHEEILGKFQSAIRELEERTPITFNQPSDYSNWVLHTNEKDRKNDLEILIDKGDMTIQEATMKISTSVD</sequence>
<comment type="similarity">
    <text evidence="1">Belongs to the NAD(P)H dehydrogenase (quinone) family.</text>
</comment>
<dbReference type="EMBL" id="MLAK01000562">
    <property type="protein sequence ID" value="OHT12496.1"/>
    <property type="molecule type" value="Genomic_DNA"/>
</dbReference>
<evidence type="ECO:0000259" key="3">
    <source>
        <dbReference type="Pfam" id="PF02525"/>
    </source>
</evidence>
<dbReference type="Gene3D" id="3.40.50.360">
    <property type="match status" value="1"/>
</dbReference>
<dbReference type="VEuPathDB" id="TrichDB:TRFO_17664"/>
<reference evidence="4" key="1">
    <citation type="submission" date="2016-10" db="EMBL/GenBank/DDBJ databases">
        <authorList>
            <person name="Benchimol M."/>
            <person name="Almeida L.G."/>
            <person name="Vasconcelos A.T."/>
            <person name="Perreira-Neves A."/>
            <person name="Rosa I.A."/>
            <person name="Tasca T."/>
            <person name="Bogo M.R."/>
            <person name="de Souza W."/>
        </authorList>
    </citation>
    <scope>NUCLEOTIDE SEQUENCE [LARGE SCALE GENOMIC DNA]</scope>
    <source>
        <strain evidence="4">K</strain>
    </source>
</reference>
<accession>A0A1J4KNK8</accession>
<dbReference type="Pfam" id="PF02525">
    <property type="entry name" value="Flavodoxin_2"/>
    <property type="match status" value="1"/>
</dbReference>
<evidence type="ECO:0000313" key="5">
    <source>
        <dbReference type="Proteomes" id="UP000179807"/>
    </source>
</evidence>
<dbReference type="InterPro" id="IPR003680">
    <property type="entry name" value="Flavodoxin_fold"/>
</dbReference>
<dbReference type="SUPFAM" id="SSF52218">
    <property type="entry name" value="Flavoproteins"/>
    <property type="match status" value="1"/>
</dbReference>